<protein>
    <submittedName>
        <fullName evidence="2">Predicted protein</fullName>
    </submittedName>
</protein>
<accession>D7LYU9</accession>
<dbReference type="AlphaFoldDB" id="D7LYU9"/>
<sequence length="153" mass="17599">MVVNKIHPRTEVSTRSKELGKLTEAKEIELESKQWAESSKMYRQEERKQEEMQANLRDRLIREVIWRQTQLHLRQYERLQKIVNPIPKQQSQEEEMHKSIIEVGESSNGTREVSCKCLYQSSKIGVNGIGGNEEDNGANNNDGTNAESVSLEA</sequence>
<dbReference type="Proteomes" id="UP000008694">
    <property type="component" value="Unassembled WGS sequence"/>
</dbReference>
<name>D7LYU9_ARALL</name>
<dbReference type="HOGENOM" id="CLU_1715736_0_0_1"/>
<reference evidence="2" key="1">
    <citation type="submission" date="2009-11" db="EMBL/GenBank/DDBJ databases">
        <authorList>
            <consortium name="US DOE Joint Genome Institute (JGI-PGF)"/>
            <person name="Ottilar R."/>
            <person name="Schmutz J."/>
            <person name="Salamov A."/>
            <person name="Cheng J.F."/>
            <person name="Lucas S."/>
            <person name="Pitluck S."/>
            <person name="Gundlach H."/>
            <person name="Guo Y."/>
            <person name="Haberer G."/>
            <person name="Nasrallah J."/>
            <person name="Mayer K.F.X."/>
            <person name="van de Peer Y."/>
            <person name="Weigel D."/>
            <person name="Grigoriev I.V."/>
        </authorList>
    </citation>
    <scope>NUCLEOTIDE SEQUENCE</scope>
</reference>
<evidence type="ECO:0000313" key="3">
    <source>
        <dbReference type="Proteomes" id="UP000008694"/>
    </source>
</evidence>
<gene>
    <name evidence="2" type="ORF">ARALYDRAFT_663175</name>
</gene>
<organism evidence="3">
    <name type="scientific">Arabidopsis lyrata subsp. lyrata</name>
    <name type="common">Lyre-leaved rock-cress</name>
    <dbReference type="NCBI Taxonomy" id="81972"/>
    <lineage>
        <taxon>Eukaryota</taxon>
        <taxon>Viridiplantae</taxon>
        <taxon>Streptophyta</taxon>
        <taxon>Embryophyta</taxon>
        <taxon>Tracheophyta</taxon>
        <taxon>Spermatophyta</taxon>
        <taxon>Magnoliopsida</taxon>
        <taxon>eudicotyledons</taxon>
        <taxon>Gunneridae</taxon>
        <taxon>Pentapetalae</taxon>
        <taxon>rosids</taxon>
        <taxon>malvids</taxon>
        <taxon>Brassicales</taxon>
        <taxon>Brassicaceae</taxon>
        <taxon>Camelineae</taxon>
        <taxon>Arabidopsis</taxon>
    </lineage>
</organism>
<evidence type="ECO:0000256" key="1">
    <source>
        <dbReference type="SAM" id="MobiDB-lite"/>
    </source>
</evidence>
<feature type="region of interest" description="Disordered" evidence="1">
    <location>
        <begin position="126"/>
        <end position="153"/>
    </location>
</feature>
<dbReference type="EMBL" id="GL348718">
    <property type="protein sequence ID" value="EFH50922.1"/>
    <property type="molecule type" value="Genomic_DNA"/>
</dbReference>
<proteinExistence type="predicted"/>
<evidence type="ECO:0000313" key="2">
    <source>
        <dbReference type="EMBL" id="EFH50922.1"/>
    </source>
</evidence>
<keyword evidence="3" id="KW-1185">Reference proteome</keyword>
<feature type="compositionally biased region" description="Low complexity" evidence="1">
    <location>
        <begin position="137"/>
        <end position="146"/>
    </location>
</feature>
<reference evidence="2" key="2">
    <citation type="submission" date="2010-06" db="EMBL/GenBank/DDBJ databases">
        <title>The basis of rapid genome size change in Arabidopsis.</title>
        <authorList>
            <consortium name="US DOE Joint Genome Institute (JGI-PGF)"/>
            <person name="Bakker E."/>
            <person name="Bergelson J."/>
            <person name="Cheng J.Fang."/>
            <person name="Clark R.M."/>
            <person name="Fawcett J."/>
            <person name="Gaut B."/>
            <person name="Grigoriev I."/>
            <person name="Gundlach H."/>
            <person name="Guo Y."/>
            <person name="Haberer G."/>
            <person name="Hollister J."/>
            <person name="Hu T.T."/>
            <person name="Mayer K.F.X."/>
            <person name="Nasrallah J."/>
            <person name="Nordborg M."/>
            <person name="Otillar R."/>
            <person name="Pattyn P."/>
            <person name="Schmutz J."/>
            <person name="Spannagl M."/>
            <person name="van de Peer Y."/>
            <person name="Wang X."/>
            <person name="Weigel D."/>
            <person name="Yang L."/>
        </authorList>
    </citation>
    <scope>NUCLEOTIDE SEQUENCE</scope>
</reference>
<dbReference type="Gramene" id="Al_scaffold_0006_3240">
    <property type="protein sequence ID" value="Al_scaffold_0006_3240"/>
    <property type="gene ID" value="Al_scaffold_0006_3240"/>
</dbReference>